<reference evidence="1 2" key="1">
    <citation type="submission" date="2019-04" db="EMBL/GenBank/DDBJ databases">
        <title>Lampropedia sp YIM MLB12 draf genome.</title>
        <authorList>
            <person name="Wang Y.-X."/>
        </authorList>
    </citation>
    <scope>NUCLEOTIDE SEQUENCE [LARGE SCALE GENOMIC DNA]</scope>
    <source>
        <strain evidence="1 2">YIM MLB12</strain>
    </source>
</reference>
<evidence type="ECO:0000313" key="2">
    <source>
        <dbReference type="Proteomes" id="UP000306236"/>
    </source>
</evidence>
<dbReference type="RefSeq" id="WP_136407729.1">
    <property type="nucleotide sequence ID" value="NZ_SSWX01000029.1"/>
</dbReference>
<dbReference type="AlphaFoldDB" id="A0A4S5BN78"/>
<gene>
    <name evidence="1" type="ORF">E8K88_16250</name>
</gene>
<protein>
    <submittedName>
        <fullName evidence="1">Uncharacterized protein</fullName>
    </submittedName>
</protein>
<dbReference type="Proteomes" id="UP000306236">
    <property type="component" value="Unassembled WGS sequence"/>
</dbReference>
<accession>A0A4S5BN78</accession>
<organism evidence="1 2">
    <name type="scientific">Lampropedia aestuarii</name>
    <dbReference type="NCBI Taxonomy" id="2562762"/>
    <lineage>
        <taxon>Bacteria</taxon>
        <taxon>Pseudomonadati</taxon>
        <taxon>Pseudomonadota</taxon>
        <taxon>Betaproteobacteria</taxon>
        <taxon>Burkholderiales</taxon>
        <taxon>Comamonadaceae</taxon>
        <taxon>Lampropedia</taxon>
    </lineage>
</organism>
<proteinExistence type="predicted"/>
<dbReference type="OrthoDB" id="8079486at2"/>
<name>A0A4S5BN78_9BURK</name>
<dbReference type="EMBL" id="SSWX01000029">
    <property type="protein sequence ID" value="THJ31016.1"/>
    <property type="molecule type" value="Genomic_DNA"/>
</dbReference>
<evidence type="ECO:0000313" key="1">
    <source>
        <dbReference type="EMBL" id="THJ31016.1"/>
    </source>
</evidence>
<comment type="caution">
    <text evidence="1">The sequence shown here is derived from an EMBL/GenBank/DDBJ whole genome shotgun (WGS) entry which is preliminary data.</text>
</comment>
<sequence>MKLTIEMLAYYLGKEASFLLSEAPFKNWIYEKSFENDLEEVRIDYIFPQEGCDFVCDETDKLITIFLYSDESRFFKENIEDLPFKCSREEVLARLGSPSKSGAKISDPILGNYGAWDRFARDGYVIHVEYRFGFDFINKITLMRSDVVP</sequence>
<keyword evidence="2" id="KW-1185">Reference proteome</keyword>